<reference evidence="4 5" key="1">
    <citation type="journal article" date="2015" name="Int. J. Syst. Evol. Microbiol.">
        <title>Burkholderia monticola sp. nov., isolated from mountain soil.</title>
        <authorList>
            <person name="Baek I."/>
            <person name="Seo B."/>
            <person name="Lee I."/>
            <person name="Yi H."/>
            <person name="Chun J."/>
        </authorList>
    </citation>
    <scope>NUCLEOTIDE SEQUENCE [LARGE SCALE GENOMIC DNA]</scope>
    <source>
        <strain evidence="4 5">JC2948</strain>
    </source>
</reference>
<proteinExistence type="inferred from homology"/>
<evidence type="ECO:0000313" key="4">
    <source>
        <dbReference type="EMBL" id="KXU89934.1"/>
    </source>
</evidence>
<keyword evidence="5" id="KW-1185">Reference proteome</keyword>
<evidence type="ECO:0000259" key="3">
    <source>
        <dbReference type="Pfam" id="PF13356"/>
    </source>
</evidence>
<protein>
    <recommendedName>
        <fullName evidence="3">Integrase DNA-binding domain-containing protein</fullName>
    </recommendedName>
</protein>
<dbReference type="STRING" id="1399968.CI15_07080"/>
<evidence type="ECO:0000256" key="2">
    <source>
        <dbReference type="ARBA" id="ARBA00022908"/>
    </source>
</evidence>
<dbReference type="EMBL" id="LRBG01000004">
    <property type="protein sequence ID" value="KXU89934.1"/>
    <property type="molecule type" value="Genomic_DNA"/>
</dbReference>
<organism evidence="4 5">
    <name type="scientific">Paraburkholderia monticola</name>
    <dbReference type="NCBI Taxonomy" id="1399968"/>
    <lineage>
        <taxon>Bacteria</taxon>
        <taxon>Pseudomonadati</taxon>
        <taxon>Pseudomonadota</taxon>
        <taxon>Betaproteobacteria</taxon>
        <taxon>Burkholderiales</taxon>
        <taxon>Burkholderiaceae</taxon>
        <taxon>Paraburkholderia</taxon>
    </lineage>
</organism>
<accession>A0A149PY67</accession>
<dbReference type="PANTHER" id="PTHR30629">
    <property type="entry name" value="PROPHAGE INTEGRASE"/>
    <property type="match status" value="1"/>
</dbReference>
<name>A0A149PY67_9BURK</name>
<dbReference type="PANTHER" id="PTHR30629:SF2">
    <property type="entry name" value="PROPHAGE INTEGRASE INTS-RELATED"/>
    <property type="match status" value="1"/>
</dbReference>
<dbReference type="InterPro" id="IPR038488">
    <property type="entry name" value="Integrase_DNA-bd_sf"/>
</dbReference>
<gene>
    <name evidence="4" type="ORF">CI15_07080</name>
</gene>
<evidence type="ECO:0000256" key="1">
    <source>
        <dbReference type="ARBA" id="ARBA00008857"/>
    </source>
</evidence>
<dbReference type="InterPro" id="IPR025166">
    <property type="entry name" value="Integrase_DNA_bind_dom"/>
</dbReference>
<dbReference type="Proteomes" id="UP000075613">
    <property type="component" value="Unassembled WGS sequence"/>
</dbReference>
<dbReference type="GO" id="GO:0015074">
    <property type="term" value="P:DNA integration"/>
    <property type="evidence" value="ECO:0007669"/>
    <property type="project" value="UniProtKB-KW"/>
</dbReference>
<dbReference type="Pfam" id="PF13356">
    <property type="entry name" value="Arm-DNA-bind_3"/>
    <property type="match status" value="1"/>
</dbReference>
<dbReference type="AlphaFoldDB" id="A0A149PY67"/>
<dbReference type="InterPro" id="IPR050808">
    <property type="entry name" value="Phage_Integrase"/>
</dbReference>
<feature type="domain" description="Integrase DNA-binding" evidence="3">
    <location>
        <begin position="28"/>
        <end position="113"/>
    </location>
</feature>
<evidence type="ECO:0000313" key="5">
    <source>
        <dbReference type="Proteomes" id="UP000075613"/>
    </source>
</evidence>
<keyword evidence="2" id="KW-0229">DNA integration</keyword>
<comment type="caution">
    <text evidence="4">The sequence shown here is derived from an EMBL/GenBank/DDBJ whole genome shotgun (WGS) entry which is preliminary data.</text>
</comment>
<comment type="similarity">
    <text evidence="1">Belongs to the 'phage' integrase family.</text>
</comment>
<dbReference type="Gene3D" id="3.30.160.390">
    <property type="entry name" value="Integrase, DNA-binding domain"/>
    <property type="match status" value="1"/>
</dbReference>
<sequence>MAGSLWWLLGTVEILLPHEMMETARKPLSDLVIAAAMSRTKIWRMYDSKGLILEIHPSGGKYWRFKYRFGGKEKRLSLGVFPDVKVCEARERRDQARKLLAGGSDPGELRKEERAAQLEQRARQDAAMRFTLDNDGALSLRIGTRRLSLTAAETAELRTFLDATRAVTPRF</sequence>